<evidence type="ECO:0000313" key="2">
    <source>
        <dbReference type="EMBL" id="TCO61883.1"/>
    </source>
</evidence>
<dbReference type="Proteomes" id="UP000295680">
    <property type="component" value="Unassembled WGS sequence"/>
</dbReference>
<dbReference type="RefSeq" id="WP_132113245.1">
    <property type="nucleotide sequence ID" value="NZ_SLWS01000002.1"/>
</dbReference>
<sequence length="68" mass="7596">MIIPGRAQFLANLAMVSYVMVFPDCSVCLPGRLTLYVDTRTNEFAPIPELPPDFDTPSAHRDDKTPRS</sequence>
<accession>A0A4R2JP14</accession>
<gene>
    <name evidence="2" type="ORF">EV192_10220</name>
</gene>
<name>A0A4R2JP14_9PSEU</name>
<reference evidence="2 3" key="1">
    <citation type="submission" date="2019-03" db="EMBL/GenBank/DDBJ databases">
        <title>Genomic Encyclopedia of Type Strains, Phase IV (KMG-IV): sequencing the most valuable type-strain genomes for metagenomic binning, comparative biology and taxonomic classification.</title>
        <authorList>
            <person name="Goeker M."/>
        </authorList>
    </citation>
    <scope>NUCLEOTIDE SEQUENCE [LARGE SCALE GENOMIC DNA]</scope>
    <source>
        <strain evidence="2 3">DSM 45934</strain>
    </source>
</reference>
<organism evidence="2 3">
    <name type="scientific">Actinocrispum wychmicini</name>
    <dbReference type="NCBI Taxonomy" id="1213861"/>
    <lineage>
        <taxon>Bacteria</taxon>
        <taxon>Bacillati</taxon>
        <taxon>Actinomycetota</taxon>
        <taxon>Actinomycetes</taxon>
        <taxon>Pseudonocardiales</taxon>
        <taxon>Pseudonocardiaceae</taxon>
        <taxon>Actinocrispum</taxon>
    </lineage>
</organism>
<feature type="compositionally biased region" description="Basic and acidic residues" evidence="1">
    <location>
        <begin position="58"/>
        <end position="68"/>
    </location>
</feature>
<dbReference type="EMBL" id="SLWS01000002">
    <property type="protein sequence ID" value="TCO61883.1"/>
    <property type="molecule type" value="Genomic_DNA"/>
</dbReference>
<keyword evidence="3" id="KW-1185">Reference proteome</keyword>
<proteinExistence type="predicted"/>
<comment type="caution">
    <text evidence="2">The sequence shown here is derived from an EMBL/GenBank/DDBJ whole genome shotgun (WGS) entry which is preliminary data.</text>
</comment>
<evidence type="ECO:0000313" key="3">
    <source>
        <dbReference type="Proteomes" id="UP000295680"/>
    </source>
</evidence>
<feature type="region of interest" description="Disordered" evidence="1">
    <location>
        <begin position="45"/>
        <end position="68"/>
    </location>
</feature>
<evidence type="ECO:0000256" key="1">
    <source>
        <dbReference type="SAM" id="MobiDB-lite"/>
    </source>
</evidence>
<dbReference type="AlphaFoldDB" id="A0A4R2JP14"/>
<protein>
    <submittedName>
        <fullName evidence="2">Uncharacterized protein</fullName>
    </submittedName>
</protein>